<dbReference type="GO" id="GO:0016020">
    <property type="term" value="C:membrane"/>
    <property type="evidence" value="ECO:0007669"/>
    <property type="project" value="UniProtKB-SubCell"/>
</dbReference>
<dbReference type="InterPro" id="IPR002049">
    <property type="entry name" value="LE_dom"/>
</dbReference>
<dbReference type="Pfam" id="PF00008">
    <property type="entry name" value="EGF"/>
    <property type="match status" value="3"/>
</dbReference>
<feature type="domain" description="Kazal-like" evidence="11">
    <location>
        <begin position="266"/>
        <end position="316"/>
    </location>
</feature>
<feature type="disulfide bond" evidence="7">
    <location>
        <begin position="575"/>
        <end position="592"/>
    </location>
</feature>
<sequence>MRVITNSISPSNPCSEHECADGGVCQLNEVRAPVCKCGPPCDLIVRSGSAVCGSDYKDYPTQHPCDSLKCGLHEHCTLDTHGVATCGCGAECEAAVRAVCGTDARTYDSPCVENPCARTSCPWGGACIARNGAAQCACPVCDATLAPICASDQNTYGSECKMRMHACQEGMKDGELKVLYNGTCQSCVDIVCQGGGDCVISADTGHPVCQCNHNCTEAQTYPSQCELDATACREQSELRPAYKGDCALCDGVQCSFGARCAAGECVCPTDCTGAVREPVCGSSMQTYPNECELQKAACRLPPPATLHVIFYGDCKDRLAVVPPIAMTTTAMTTTELEEGSTDMSAIDELGTVNPSACRDIRCDFGASCEVGDDSYPRCSCLFECPPDEEYFPVCASDFRLYPSMCAMRKEGCQKQLELRLRPLDLCKGMEVRPCGNNKAMVDPTTGLEIDCGNGPHRQDCPVGSYCHITLNAARCCPKNESKLEDRKLIHCSDSIYGCCSDGVTLATGPNEEGCLISSSSCGCNRLGSVSDRCDDGGQCQCRPGVGGLKCDRCEPGYWGLPRIGTGHTGCIPCGCSAFGSVREDCEQMTGRCVCRNGVQGQKCTVCADHRRRLGPNGCSDPELGGVVGSCADLSCYFGAVCTERTGGALCECTAAACPDSDTNMLVCGSDGKTYESECHLKLQACRTQEDIVIQAFGPCKLGEIAGTAGPLRPSSPIQFTQQDDGAASKSTRHLLNPDKYYNKYEWASKKETLTTTATVGAVGALLGDLCADDVDCQALPGAQCARGGCECRPGFNPTETTEEYSACLSEPCFNLGSCIDLPGSTYTCLCTAPYSGVNCESLAKEGLLGSTYIDTPAFDGSSYIRLKPLKAYHKLNIDIEFKAFTENGVILYNQQKLDGTGDFVSLALVNGYVEFRYNLGNGVLILTSLEKITLNEYHKVSAKRYHRDGILSVDEMEDVVGQSSGHLKALDLTEDAFVGSIPTNYSRVFDNIGTRSGFIGCVKHLRIIRHQVTKKLGRPDSLVVAIENVQECQSSPCMSIPCKNGATCNSVEGSATEYTCNCPIGFQGANCDERLDPCESNPCGYDEGLLCDTGPEGGHICRCLFGGEIGSNGNTCSNDVTVVQETWSPQFNGTSYIELPPLEGLGKAFRIEIWFLTNRFSGMLLYTGQSNKAKGDFIAINLVNGYLQFRFNLGSGIANITSPVPVTKGRWHRARVARAGRHGSLQFDNHPTQKGHSSPPLTHLELTLPLFIGSLPSYIRPHKMSGVTSSFIGAVQQVFVNGNPLSLYSADTIKCSIVQEEDKLPCATSGVTKFSGPPCGDGLTPCKNNGSCIPLLNEYKCICRDGFQGRNCESQLNVEMLNDRTPVYFDGNNYFSYRSRGGRRNSGARGIRYEIKFRTHNDSGLLMWRRRIGIRPRDFIGLGLSEGMLQLIYTDTDIKETNSVHEDWFQSIESKVRVDDGRWHTATVRRRKRLAMLQVDDTPPVRGYSQSLLVPSKANPKLWIGGSPTLPMGLPSALYNGLRGCVASIKGNGRHIDLTSPIRPTTSIRPCD</sequence>
<feature type="domain" description="Laminin G" evidence="8">
    <location>
        <begin position="853"/>
        <end position="1037"/>
    </location>
</feature>
<keyword evidence="4" id="KW-0221">Differentiation</keyword>
<dbReference type="GO" id="GO:0048731">
    <property type="term" value="P:system development"/>
    <property type="evidence" value="ECO:0007669"/>
    <property type="project" value="UniProtKB-ARBA"/>
</dbReference>
<evidence type="ECO:0000259" key="10">
    <source>
        <dbReference type="PROSITE" id="PS50027"/>
    </source>
</evidence>
<feature type="domain" description="Kazal-like" evidence="11">
    <location>
        <begin position="372"/>
        <end position="428"/>
    </location>
</feature>
<dbReference type="CDD" id="cd00054">
    <property type="entry name" value="EGF_CA"/>
    <property type="match status" value="3"/>
</dbReference>
<dbReference type="InterPro" id="IPR003645">
    <property type="entry name" value="Fol_N"/>
</dbReference>
<feature type="disulfide bond" evidence="7">
    <location>
        <begin position="573"/>
        <end position="585"/>
    </location>
</feature>
<dbReference type="FunFam" id="2.10.25.10:FF:000118">
    <property type="entry name" value="protein delta homolog 2"/>
    <property type="match status" value="1"/>
</dbReference>
<dbReference type="PANTHER" id="PTHR15036">
    <property type="entry name" value="PIKACHURIN-LIKE PROTEIN"/>
    <property type="match status" value="1"/>
</dbReference>
<dbReference type="PROSITE" id="PS50027">
    <property type="entry name" value="EGF_LAM_2"/>
    <property type="match status" value="2"/>
</dbReference>
<dbReference type="SMART" id="SM00179">
    <property type="entry name" value="EGF_CA"/>
    <property type="match status" value="3"/>
</dbReference>
<feature type="domain" description="Laminin EGF-like" evidence="10">
    <location>
        <begin position="573"/>
        <end position="620"/>
    </location>
</feature>
<dbReference type="FunFam" id="3.30.60.30:FF:000024">
    <property type="entry name" value="Transmembrane agrin"/>
    <property type="match status" value="1"/>
</dbReference>
<dbReference type="Gene3D" id="2.60.120.200">
    <property type="match status" value="3"/>
</dbReference>
<dbReference type="InterPro" id="IPR013320">
    <property type="entry name" value="ConA-like_dom_sf"/>
</dbReference>
<dbReference type="SUPFAM" id="SSF49899">
    <property type="entry name" value="Concanavalin A-like lectins/glucanases"/>
    <property type="match status" value="3"/>
</dbReference>
<dbReference type="SMART" id="SM00180">
    <property type="entry name" value="EGF_Lam"/>
    <property type="match status" value="2"/>
</dbReference>
<dbReference type="GO" id="GO:0030154">
    <property type="term" value="P:cell differentiation"/>
    <property type="evidence" value="ECO:0007669"/>
    <property type="project" value="UniProtKB-KW"/>
</dbReference>
<evidence type="ECO:0000313" key="12">
    <source>
        <dbReference type="EMBL" id="KOB79395.1"/>
    </source>
</evidence>
<accession>A0A0L7LVC9</accession>
<proteinExistence type="predicted"/>
<dbReference type="Pfam" id="PF07648">
    <property type="entry name" value="Kazal_2"/>
    <property type="match status" value="5"/>
</dbReference>
<dbReference type="SUPFAM" id="SSF57196">
    <property type="entry name" value="EGF/Laminin"/>
    <property type="match status" value="3"/>
</dbReference>
<evidence type="ECO:0008006" key="14">
    <source>
        <dbReference type="Google" id="ProtNLM"/>
    </source>
</evidence>
<dbReference type="CDD" id="cd00110">
    <property type="entry name" value="LamG"/>
    <property type="match status" value="3"/>
</dbReference>
<dbReference type="SMART" id="SM00274">
    <property type="entry name" value="FOLN"/>
    <property type="match status" value="8"/>
</dbReference>
<gene>
    <name evidence="12" type="ORF">OBRU01_00395</name>
</gene>
<feature type="disulfide bond" evidence="7">
    <location>
        <begin position="541"/>
        <end position="550"/>
    </location>
</feature>
<dbReference type="PROSITE" id="PS01186">
    <property type="entry name" value="EGF_2"/>
    <property type="match status" value="3"/>
</dbReference>
<dbReference type="FunFam" id="2.10.25.10:FF:000180">
    <property type="entry name" value="Netrin G2"/>
    <property type="match status" value="1"/>
</dbReference>
<dbReference type="PROSITE" id="PS51465">
    <property type="entry name" value="KAZAL_2"/>
    <property type="match status" value="5"/>
</dbReference>
<keyword evidence="1 6" id="KW-0245">EGF-like domain</keyword>
<dbReference type="PROSITE" id="PS00022">
    <property type="entry name" value="EGF_1"/>
    <property type="match status" value="3"/>
</dbReference>
<dbReference type="Pfam" id="PF00054">
    <property type="entry name" value="Laminin_G_1"/>
    <property type="match status" value="2"/>
</dbReference>
<dbReference type="PROSITE" id="PS01248">
    <property type="entry name" value="EGF_LAM_1"/>
    <property type="match status" value="1"/>
</dbReference>
<evidence type="ECO:0000256" key="2">
    <source>
        <dbReference type="ARBA" id="ARBA00022729"/>
    </source>
</evidence>
<dbReference type="SMART" id="SM00181">
    <property type="entry name" value="EGF"/>
    <property type="match status" value="6"/>
</dbReference>
<feature type="disulfide bond" evidence="6">
    <location>
        <begin position="830"/>
        <end position="839"/>
    </location>
</feature>
<dbReference type="PROSITE" id="PS50026">
    <property type="entry name" value="EGF_3"/>
    <property type="match status" value="4"/>
</dbReference>
<dbReference type="Proteomes" id="UP000037510">
    <property type="component" value="Unassembled WGS sequence"/>
</dbReference>
<feature type="domain" description="Laminin EGF-like" evidence="10">
    <location>
        <begin position="521"/>
        <end position="572"/>
    </location>
</feature>
<evidence type="ECO:0000259" key="9">
    <source>
        <dbReference type="PROSITE" id="PS50026"/>
    </source>
</evidence>
<evidence type="ECO:0000256" key="3">
    <source>
        <dbReference type="ARBA" id="ARBA00022737"/>
    </source>
</evidence>
<protein>
    <recommendedName>
        <fullName evidence="14">Agrin</fullName>
    </recommendedName>
</protein>
<dbReference type="EMBL" id="JTDY01000018">
    <property type="protein sequence ID" value="KOB79395.1"/>
    <property type="molecule type" value="Genomic_DNA"/>
</dbReference>
<dbReference type="Gene3D" id="3.30.60.30">
    <property type="match status" value="7"/>
</dbReference>
<feature type="disulfide bond" evidence="7">
    <location>
        <begin position="594"/>
        <end position="603"/>
    </location>
</feature>
<dbReference type="Pfam" id="PF02210">
    <property type="entry name" value="Laminin_G_2"/>
    <property type="match status" value="1"/>
</dbReference>
<feature type="domain" description="EGF-like" evidence="9">
    <location>
        <begin position="1315"/>
        <end position="1353"/>
    </location>
</feature>
<dbReference type="PROSITE" id="PS50025">
    <property type="entry name" value="LAM_G_DOMAIN"/>
    <property type="match status" value="3"/>
</dbReference>
<feature type="disulfide bond" evidence="7">
    <location>
        <begin position="521"/>
        <end position="533"/>
    </location>
</feature>
<name>A0A0L7LVC9_OPEBR</name>
<dbReference type="Pfam" id="PF00053">
    <property type="entry name" value="EGF_laminin"/>
    <property type="match status" value="2"/>
</dbReference>
<dbReference type="STRING" id="104452.A0A0L7LVC9"/>
<evidence type="ECO:0000256" key="5">
    <source>
        <dbReference type="ARBA" id="ARBA00023157"/>
    </source>
</evidence>
<feature type="domain" description="Laminin G" evidence="8">
    <location>
        <begin position="1364"/>
        <end position="1551"/>
    </location>
</feature>
<keyword evidence="2" id="KW-0732">Signal</keyword>
<organism evidence="12 13">
    <name type="scientific">Operophtera brumata</name>
    <name type="common">Winter moth</name>
    <name type="synonym">Phalaena brumata</name>
    <dbReference type="NCBI Taxonomy" id="104452"/>
    <lineage>
        <taxon>Eukaryota</taxon>
        <taxon>Metazoa</taxon>
        <taxon>Ecdysozoa</taxon>
        <taxon>Arthropoda</taxon>
        <taxon>Hexapoda</taxon>
        <taxon>Insecta</taxon>
        <taxon>Pterygota</taxon>
        <taxon>Neoptera</taxon>
        <taxon>Endopterygota</taxon>
        <taxon>Lepidoptera</taxon>
        <taxon>Glossata</taxon>
        <taxon>Ditrysia</taxon>
        <taxon>Geometroidea</taxon>
        <taxon>Geometridae</taxon>
        <taxon>Larentiinae</taxon>
        <taxon>Operophtera</taxon>
    </lineage>
</organism>
<comment type="caution">
    <text evidence="6">Lacks conserved residue(s) required for the propagation of feature annotation.</text>
</comment>
<feature type="disulfide bond" evidence="6">
    <location>
        <begin position="1062"/>
        <end position="1071"/>
    </location>
</feature>
<feature type="disulfide bond" evidence="6">
    <location>
        <begin position="1343"/>
        <end position="1352"/>
    </location>
</feature>
<feature type="domain" description="Kazal-like" evidence="11">
    <location>
        <begin position="636"/>
        <end position="701"/>
    </location>
</feature>
<dbReference type="InterPro" id="IPR001791">
    <property type="entry name" value="Laminin_G"/>
</dbReference>
<dbReference type="GO" id="GO:0048513">
    <property type="term" value="P:animal organ development"/>
    <property type="evidence" value="ECO:0007669"/>
    <property type="project" value="UniProtKB-ARBA"/>
</dbReference>
<feature type="domain" description="Kazal-like" evidence="11">
    <location>
        <begin position="137"/>
        <end position="186"/>
    </location>
</feature>
<dbReference type="Gene3D" id="2.10.25.10">
    <property type="entry name" value="Laminin"/>
    <property type="match status" value="5"/>
</dbReference>
<dbReference type="InterPro" id="IPR002350">
    <property type="entry name" value="Kazal_dom"/>
</dbReference>
<dbReference type="CDD" id="cd00104">
    <property type="entry name" value="KAZAL_FS"/>
    <property type="match status" value="2"/>
</dbReference>
<evidence type="ECO:0000256" key="7">
    <source>
        <dbReference type="PROSITE-ProRule" id="PRU00460"/>
    </source>
</evidence>
<feature type="domain" description="EGF-like" evidence="9">
    <location>
        <begin position="803"/>
        <end position="840"/>
    </location>
</feature>
<feature type="domain" description="Kazal-like" evidence="11">
    <location>
        <begin position="188"/>
        <end position="248"/>
    </location>
</feature>
<evidence type="ECO:0000256" key="4">
    <source>
        <dbReference type="ARBA" id="ARBA00022782"/>
    </source>
</evidence>
<dbReference type="InterPro" id="IPR000742">
    <property type="entry name" value="EGF"/>
</dbReference>
<keyword evidence="7" id="KW-0424">Laminin EGF-like domain</keyword>
<reference evidence="12 13" key="1">
    <citation type="journal article" date="2015" name="Genome Biol. Evol.">
        <title>The genome of winter moth (Operophtera brumata) provides a genomic perspective on sexual dimorphism and phenology.</title>
        <authorList>
            <person name="Derks M.F."/>
            <person name="Smit S."/>
            <person name="Salis L."/>
            <person name="Schijlen E."/>
            <person name="Bossers A."/>
            <person name="Mateman C."/>
            <person name="Pijl A.S."/>
            <person name="de Ridder D."/>
            <person name="Groenen M.A."/>
            <person name="Visser M.E."/>
            <person name="Megens H.J."/>
        </authorList>
    </citation>
    <scope>NUCLEOTIDE SEQUENCE [LARGE SCALE GENOMIC DNA]</scope>
    <source>
        <strain evidence="12">WM2013NL</strain>
        <tissue evidence="12">Head and thorax</tissue>
    </source>
</reference>
<dbReference type="SUPFAM" id="SSF100895">
    <property type="entry name" value="Kazal-type serine protease inhibitors"/>
    <property type="match status" value="5"/>
</dbReference>
<dbReference type="FunFam" id="2.10.25.10:FF:000066">
    <property type="entry name" value="FAT atypical cadherin 4"/>
    <property type="match status" value="1"/>
</dbReference>
<dbReference type="InterPro" id="IPR001881">
    <property type="entry name" value="EGF-like_Ca-bd_dom"/>
</dbReference>
<keyword evidence="13" id="KW-1185">Reference proteome</keyword>
<evidence type="ECO:0000256" key="1">
    <source>
        <dbReference type="ARBA" id="ARBA00022536"/>
    </source>
</evidence>
<evidence type="ECO:0000256" key="6">
    <source>
        <dbReference type="PROSITE-ProRule" id="PRU00076"/>
    </source>
</evidence>
<feature type="domain" description="Laminin G" evidence="8">
    <location>
        <begin position="1126"/>
        <end position="1306"/>
    </location>
</feature>
<keyword evidence="3" id="KW-0677">Repeat</keyword>
<evidence type="ECO:0000259" key="11">
    <source>
        <dbReference type="PROSITE" id="PS51465"/>
    </source>
</evidence>
<dbReference type="InterPro" id="IPR036058">
    <property type="entry name" value="Kazal_dom_sf"/>
</dbReference>
<evidence type="ECO:0000313" key="13">
    <source>
        <dbReference type="Proteomes" id="UP000037510"/>
    </source>
</evidence>
<dbReference type="GO" id="GO:0005509">
    <property type="term" value="F:calcium ion binding"/>
    <property type="evidence" value="ECO:0007669"/>
    <property type="project" value="InterPro"/>
</dbReference>
<dbReference type="SMART" id="SM00280">
    <property type="entry name" value="KAZAL"/>
    <property type="match status" value="5"/>
</dbReference>
<dbReference type="PANTHER" id="PTHR15036:SF85">
    <property type="entry name" value="SP2353, ISOFORM A"/>
    <property type="match status" value="1"/>
</dbReference>
<dbReference type="SMART" id="SM00282">
    <property type="entry name" value="LamG"/>
    <property type="match status" value="3"/>
</dbReference>
<dbReference type="CDD" id="cd00055">
    <property type="entry name" value="EGF_Lam"/>
    <property type="match status" value="2"/>
</dbReference>
<keyword evidence="5 6" id="KW-1015">Disulfide bond</keyword>
<dbReference type="GO" id="GO:0009653">
    <property type="term" value="P:anatomical structure morphogenesis"/>
    <property type="evidence" value="ECO:0007669"/>
    <property type="project" value="UniProtKB-ARBA"/>
</dbReference>
<dbReference type="GO" id="GO:0005576">
    <property type="term" value="C:extracellular region"/>
    <property type="evidence" value="ECO:0007669"/>
    <property type="project" value="UniProtKB-ARBA"/>
</dbReference>
<feature type="domain" description="EGF-like" evidence="9">
    <location>
        <begin position="1074"/>
        <end position="1117"/>
    </location>
</feature>
<feature type="domain" description="EGF-like" evidence="9">
    <location>
        <begin position="1033"/>
        <end position="1072"/>
    </location>
</feature>
<comment type="caution">
    <text evidence="12">The sequence shown here is derived from an EMBL/GenBank/DDBJ whole genome shotgun (WGS) entry which is preliminary data.</text>
</comment>
<dbReference type="InterPro" id="IPR050372">
    <property type="entry name" value="Neurexin-related_CASP"/>
</dbReference>
<evidence type="ECO:0000259" key="8">
    <source>
        <dbReference type="PROSITE" id="PS50025"/>
    </source>
</evidence>